<comment type="caution">
    <text evidence="2">The sequence shown here is derived from an EMBL/GenBank/DDBJ whole genome shotgun (WGS) entry which is preliminary data.</text>
</comment>
<dbReference type="Gene3D" id="2.170.270.10">
    <property type="entry name" value="SET domain"/>
    <property type="match status" value="1"/>
</dbReference>
<organism evidence="2 3">
    <name type="scientific">Raphidocelis subcapitata</name>
    <dbReference type="NCBI Taxonomy" id="307507"/>
    <lineage>
        <taxon>Eukaryota</taxon>
        <taxon>Viridiplantae</taxon>
        <taxon>Chlorophyta</taxon>
        <taxon>core chlorophytes</taxon>
        <taxon>Chlorophyceae</taxon>
        <taxon>CS clade</taxon>
        <taxon>Sphaeropleales</taxon>
        <taxon>Selenastraceae</taxon>
        <taxon>Raphidocelis</taxon>
    </lineage>
</organism>
<evidence type="ECO:0008006" key="4">
    <source>
        <dbReference type="Google" id="ProtNLM"/>
    </source>
</evidence>
<dbReference type="PANTHER" id="PTHR47643">
    <property type="entry name" value="TPR DOMAIN PROTEIN (AFU_ORTHOLOGUE AFUA_5G12710)"/>
    <property type="match status" value="1"/>
</dbReference>
<sequence>MRRCCQLPGLRASGSSTGSWAAAGRGRLAAPPRAAAAAAAAASASGLAPPPPRRSAALRVECAKQASGGRRSARGASTRKGFAKPAAKALEEAWEADLPPFYKAYYRAGFKPPRYLGPIELRKNPDGTVDLATIEDVIVSQLLVVAPALVFLEGAFGSAPGVEALHAALAARGAGAPAGVARVLHLLPRAPAEAAGDGGGGGGGEGGGGGGGEAPAVSRMDGGAAADAAERPDQQQQLPPQAPSPLAAANDIFDLDPRSWSLRADTRQLPPSAPPPDLPAGDDLISILSASSYSEEHLDPAASQLRHELPVGFIGVWPELAAMHHSCAPNTAVAVLGGGHAFVHAARDLAPGEALTTNKIGGAILAPLEVRQAAVRALTGRPCGCDRCGREAALPESARGLLAALQGRVEGEWAAALEAAAAGGDEGALAALWEDVTLDVDALTDALSEAGASGADADALAAGAYGAAELAWTLEELTQPLPSPARLAAAVRMLRAVAPGSESHIAAALQLNELSSARVADLLRGQAARRQRTSAAERRLLAKAVKANEDAESALVAFYEAMYIRYGFIPEEGLLPQLQSGLQMFYAGLDQMATASAAGGAAASDAPRERDLVVDGIPVTLVDRVGLPTQGQQQGGGGGGGGSGGGRGALRFEVVAADGGADADGGGEPGIDEGEGEAGDGAGAGALAGGEGSLHEDGPLLLGEEAEDASPEALLAP</sequence>
<feature type="compositionally biased region" description="Low complexity" evidence="1">
    <location>
        <begin position="234"/>
        <end position="248"/>
    </location>
</feature>
<feature type="compositionally biased region" description="Low complexity" evidence="1">
    <location>
        <begin position="11"/>
        <end position="24"/>
    </location>
</feature>
<feature type="compositionally biased region" description="Gly residues" evidence="1">
    <location>
        <begin position="196"/>
        <end position="213"/>
    </location>
</feature>
<feature type="compositionally biased region" description="Gly residues" evidence="1">
    <location>
        <begin position="679"/>
        <end position="692"/>
    </location>
</feature>
<dbReference type="InterPro" id="IPR053209">
    <property type="entry name" value="Gramillin-biosynth_MTr"/>
</dbReference>
<reference evidence="2 3" key="1">
    <citation type="journal article" date="2018" name="Sci. Rep.">
        <title>Raphidocelis subcapitata (=Pseudokirchneriella subcapitata) provides an insight into genome evolution and environmental adaptations in the Sphaeropleales.</title>
        <authorList>
            <person name="Suzuki S."/>
            <person name="Yamaguchi H."/>
            <person name="Nakajima N."/>
            <person name="Kawachi M."/>
        </authorList>
    </citation>
    <scope>NUCLEOTIDE SEQUENCE [LARGE SCALE GENOMIC DNA]</scope>
    <source>
        <strain evidence="2 3">NIES-35</strain>
    </source>
</reference>
<protein>
    <recommendedName>
        <fullName evidence="4">SET domain-containing protein</fullName>
    </recommendedName>
</protein>
<dbReference type="PANTHER" id="PTHR47643:SF2">
    <property type="entry name" value="TPR DOMAIN PROTEIN (AFU_ORTHOLOGUE AFUA_5G12710)"/>
    <property type="match status" value="1"/>
</dbReference>
<dbReference type="OrthoDB" id="1028014at2759"/>
<dbReference type="SUPFAM" id="SSF82199">
    <property type="entry name" value="SET domain"/>
    <property type="match status" value="1"/>
</dbReference>
<evidence type="ECO:0000313" key="2">
    <source>
        <dbReference type="EMBL" id="GBF94541.1"/>
    </source>
</evidence>
<gene>
    <name evidence="2" type="ORF">Rsub_07075</name>
</gene>
<feature type="region of interest" description="Disordered" evidence="1">
    <location>
        <begin position="1"/>
        <end position="24"/>
    </location>
</feature>
<dbReference type="InParanoid" id="A0A2V0P3U0"/>
<dbReference type="EMBL" id="BDRX01000052">
    <property type="protein sequence ID" value="GBF94541.1"/>
    <property type="molecule type" value="Genomic_DNA"/>
</dbReference>
<dbReference type="InterPro" id="IPR046341">
    <property type="entry name" value="SET_dom_sf"/>
</dbReference>
<dbReference type="STRING" id="307507.A0A2V0P3U0"/>
<proteinExistence type="predicted"/>
<evidence type="ECO:0000256" key="1">
    <source>
        <dbReference type="SAM" id="MobiDB-lite"/>
    </source>
</evidence>
<evidence type="ECO:0000313" key="3">
    <source>
        <dbReference type="Proteomes" id="UP000247498"/>
    </source>
</evidence>
<dbReference type="CDD" id="cd20071">
    <property type="entry name" value="SET_SMYD"/>
    <property type="match status" value="1"/>
</dbReference>
<dbReference type="Proteomes" id="UP000247498">
    <property type="component" value="Unassembled WGS sequence"/>
</dbReference>
<dbReference type="AlphaFoldDB" id="A0A2V0P3U0"/>
<accession>A0A2V0P3U0</accession>
<feature type="region of interest" description="Disordered" evidence="1">
    <location>
        <begin position="659"/>
        <end position="717"/>
    </location>
</feature>
<name>A0A2V0P3U0_9CHLO</name>
<feature type="region of interest" description="Disordered" evidence="1">
    <location>
        <begin position="193"/>
        <end position="248"/>
    </location>
</feature>
<keyword evidence="3" id="KW-1185">Reference proteome</keyword>